<dbReference type="Proteomes" id="UP000011115">
    <property type="component" value="Unassembled WGS sequence"/>
</dbReference>
<organism evidence="1 2">
    <name type="scientific">Solanum tuberosum</name>
    <name type="common">Potato</name>
    <dbReference type="NCBI Taxonomy" id="4113"/>
    <lineage>
        <taxon>Eukaryota</taxon>
        <taxon>Viridiplantae</taxon>
        <taxon>Streptophyta</taxon>
        <taxon>Embryophyta</taxon>
        <taxon>Tracheophyta</taxon>
        <taxon>Spermatophyta</taxon>
        <taxon>Magnoliopsida</taxon>
        <taxon>eudicotyledons</taxon>
        <taxon>Gunneridae</taxon>
        <taxon>Pentapetalae</taxon>
        <taxon>asterids</taxon>
        <taxon>lamiids</taxon>
        <taxon>Solanales</taxon>
        <taxon>Solanaceae</taxon>
        <taxon>Solanoideae</taxon>
        <taxon>Solaneae</taxon>
        <taxon>Solanum</taxon>
    </lineage>
</organism>
<dbReference type="InParanoid" id="M1CR68"/>
<reference evidence="2" key="1">
    <citation type="journal article" date="2011" name="Nature">
        <title>Genome sequence and analysis of the tuber crop potato.</title>
        <authorList>
            <consortium name="The Potato Genome Sequencing Consortium"/>
        </authorList>
    </citation>
    <scope>NUCLEOTIDE SEQUENCE [LARGE SCALE GENOMIC DNA]</scope>
    <source>
        <strain evidence="2">cv. DM1-3 516 R44</strain>
    </source>
</reference>
<dbReference type="EnsemblPlants" id="PGSC0003DMT400072918">
    <property type="protein sequence ID" value="PGSC0003DMT400072918"/>
    <property type="gene ID" value="PGSC0003DMG402028367"/>
</dbReference>
<evidence type="ECO:0000313" key="2">
    <source>
        <dbReference type="Proteomes" id="UP000011115"/>
    </source>
</evidence>
<proteinExistence type="predicted"/>
<reference evidence="1" key="2">
    <citation type="submission" date="2015-06" db="UniProtKB">
        <authorList>
            <consortium name="EnsemblPlants"/>
        </authorList>
    </citation>
    <scope>IDENTIFICATION</scope>
    <source>
        <strain evidence="1">DM1-3 516 R44</strain>
    </source>
</reference>
<evidence type="ECO:0000313" key="1">
    <source>
        <dbReference type="EnsemblPlants" id="PGSC0003DMT400072918"/>
    </source>
</evidence>
<dbReference type="HOGENOM" id="CLU_2642885_0_0_1"/>
<keyword evidence="2" id="KW-1185">Reference proteome</keyword>
<protein>
    <submittedName>
        <fullName evidence="1">Uncharacterized protein</fullName>
    </submittedName>
</protein>
<name>M1CR68_SOLTU</name>
<dbReference type="AlphaFoldDB" id="M1CR68"/>
<accession>M1CR68</accession>
<dbReference type="PaxDb" id="4113-PGSC0003DMT400072918"/>
<dbReference type="Gramene" id="PGSC0003DMT400072918">
    <property type="protein sequence ID" value="PGSC0003DMT400072918"/>
    <property type="gene ID" value="PGSC0003DMG402028367"/>
</dbReference>
<sequence length="77" mass="8569">MTCLYICANLLHPGYIPPSTHQHSRVAVYKLLPSTGGYLFLYQSLNPRVIVSILENGDCNTRGSKDCIETSVLEEKV</sequence>